<organism evidence="2 3">
    <name type="scientific">Tieghemiomyces parasiticus</name>
    <dbReference type="NCBI Taxonomy" id="78921"/>
    <lineage>
        <taxon>Eukaryota</taxon>
        <taxon>Fungi</taxon>
        <taxon>Fungi incertae sedis</taxon>
        <taxon>Zoopagomycota</taxon>
        <taxon>Kickxellomycotina</taxon>
        <taxon>Dimargaritomycetes</taxon>
        <taxon>Dimargaritales</taxon>
        <taxon>Dimargaritaceae</taxon>
        <taxon>Tieghemiomyces</taxon>
    </lineage>
</organism>
<evidence type="ECO:0000313" key="2">
    <source>
        <dbReference type="EMBL" id="KAJ1923956.1"/>
    </source>
</evidence>
<keyword evidence="3" id="KW-1185">Reference proteome</keyword>
<protein>
    <submittedName>
        <fullName evidence="2">Uncharacterized protein</fullName>
    </submittedName>
</protein>
<comment type="caution">
    <text evidence="2">The sequence shown here is derived from an EMBL/GenBank/DDBJ whole genome shotgun (WGS) entry which is preliminary data.</text>
</comment>
<feature type="region of interest" description="Disordered" evidence="1">
    <location>
        <begin position="186"/>
        <end position="238"/>
    </location>
</feature>
<feature type="compositionally biased region" description="Basic and acidic residues" evidence="1">
    <location>
        <begin position="11"/>
        <end position="25"/>
    </location>
</feature>
<dbReference type="EMBL" id="JANBPT010000302">
    <property type="protein sequence ID" value="KAJ1923956.1"/>
    <property type="molecule type" value="Genomic_DNA"/>
</dbReference>
<feature type="compositionally biased region" description="Low complexity" evidence="1">
    <location>
        <begin position="94"/>
        <end position="103"/>
    </location>
</feature>
<evidence type="ECO:0000256" key="1">
    <source>
        <dbReference type="SAM" id="MobiDB-lite"/>
    </source>
</evidence>
<accession>A0A9W8DSZ8</accession>
<feature type="region of interest" description="Disordered" evidence="1">
    <location>
        <begin position="1"/>
        <end position="25"/>
    </location>
</feature>
<proteinExistence type="predicted"/>
<dbReference type="OrthoDB" id="5599052at2759"/>
<feature type="compositionally biased region" description="Basic and acidic residues" evidence="1">
    <location>
        <begin position="188"/>
        <end position="197"/>
    </location>
</feature>
<sequence length="299" mass="31782">MSGKVSALVDKFSRTPEHKENEVTRKAREVITKQTSKASDIINRFNKLGVNEDGRPAASSEAKSRVVSENITSTFRKLPPVVNAERTPSPPVAAEPAPAEPVSKTVSARIPTPEPTVPITVASPIPETLPVEVADPTFAAAAVESDSASSAVATPTCETFEARGSDFVETSLETSPTSYYQILSSAAHDPESSEFDQHGPGANGSPFTKRSSHLGSPPSPAHLRANSISPDPKMPLESMENMELPIEVAQTFTTSPAGSVAAIPVNLDDIISDDEEHDAAALKVLEDMRKELLLLPKPE</sequence>
<dbReference type="Proteomes" id="UP001150569">
    <property type="component" value="Unassembled WGS sequence"/>
</dbReference>
<dbReference type="AlphaFoldDB" id="A0A9W8DSZ8"/>
<gene>
    <name evidence="2" type="ORF">IWQ60_005539</name>
</gene>
<feature type="region of interest" description="Disordered" evidence="1">
    <location>
        <begin position="78"/>
        <end position="121"/>
    </location>
</feature>
<reference evidence="2" key="1">
    <citation type="submission" date="2022-07" db="EMBL/GenBank/DDBJ databases">
        <title>Phylogenomic reconstructions and comparative analyses of Kickxellomycotina fungi.</title>
        <authorList>
            <person name="Reynolds N.K."/>
            <person name="Stajich J.E."/>
            <person name="Barry K."/>
            <person name="Grigoriev I.V."/>
            <person name="Crous P."/>
            <person name="Smith M.E."/>
        </authorList>
    </citation>
    <scope>NUCLEOTIDE SEQUENCE</scope>
    <source>
        <strain evidence="2">RSA 861</strain>
    </source>
</reference>
<evidence type="ECO:0000313" key="3">
    <source>
        <dbReference type="Proteomes" id="UP001150569"/>
    </source>
</evidence>
<name>A0A9W8DSZ8_9FUNG</name>